<dbReference type="EMBL" id="CM056742">
    <property type="protein sequence ID" value="KAJ8677300.1"/>
    <property type="molecule type" value="Genomic_DNA"/>
</dbReference>
<accession>A0ACC2P1M7</accession>
<reference evidence="1" key="1">
    <citation type="submission" date="2023-04" db="EMBL/GenBank/DDBJ databases">
        <title>A chromosome-level genome assembly of the parasitoid wasp Eretmocerus hayati.</title>
        <authorList>
            <person name="Zhong Y."/>
            <person name="Liu S."/>
            <person name="Liu Y."/>
        </authorList>
    </citation>
    <scope>NUCLEOTIDE SEQUENCE</scope>
    <source>
        <strain evidence="1">ZJU_SS_LIU_2023</strain>
    </source>
</reference>
<gene>
    <name evidence="1" type="ORF">QAD02_013087</name>
</gene>
<evidence type="ECO:0000313" key="1">
    <source>
        <dbReference type="EMBL" id="KAJ8677300.1"/>
    </source>
</evidence>
<comment type="caution">
    <text evidence="1">The sequence shown here is derived from an EMBL/GenBank/DDBJ whole genome shotgun (WGS) entry which is preliminary data.</text>
</comment>
<name>A0ACC2P1M7_9HYME</name>
<organism evidence="1 2">
    <name type="scientific">Eretmocerus hayati</name>
    <dbReference type="NCBI Taxonomy" id="131215"/>
    <lineage>
        <taxon>Eukaryota</taxon>
        <taxon>Metazoa</taxon>
        <taxon>Ecdysozoa</taxon>
        <taxon>Arthropoda</taxon>
        <taxon>Hexapoda</taxon>
        <taxon>Insecta</taxon>
        <taxon>Pterygota</taxon>
        <taxon>Neoptera</taxon>
        <taxon>Endopterygota</taxon>
        <taxon>Hymenoptera</taxon>
        <taxon>Apocrita</taxon>
        <taxon>Proctotrupomorpha</taxon>
        <taxon>Chalcidoidea</taxon>
        <taxon>Aphelinidae</taxon>
        <taxon>Aphelininae</taxon>
        <taxon>Eretmocerus</taxon>
    </lineage>
</organism>
<proteinExistence type="predicted"/>
<keyword evidence="2" id="KW-1185">Reference proteome</keyword>
<protein>
    <submittedName>
        <fullName evidence="1">Uncharacterized protein</fullName>
    </submittedName>
</protein>
<evidence type="ECO:0000313" key="2">
    <source>
        <dbReference type="Proteomes" id="UP001239111"/>
    </source>
</evidence>
<sequence>MEREHELLSARARKSVQDRTPERRPVVQQEPILRPHLDSKQRRRNPNRQMTVEDHADHPRNVKRDDSPVLGPHNLAERRPSAPADEAPQEEVRHLAKEAARVARSDDQSPPATATLPTPERQNPTPRRHVTPTSRSGPLRRGTRFQWLEALPLDEDDPPPHTCSRCWKRGHRLAFCPAPKPWFHCFSPAPTPWFYCSNRGRRRVAAHNCPRCATAHTLWEGHPAHEARFGPSATVTRSPQVPEMQTAPMEIERVREQPNQSAAVSRPLSTPPPSAMTRRQNERGSSRSPTPPPLSSEPRTPESPGGSCAGHLGCHPPGTTKPWGPQRCPGRSWCYLR</sequence>
<dbReference type="Proteomes" id="UP001239111">
    <property type="component" value="Chromosome 2"/>
</dbReference>